<keyword evidence="1" id="KW-0812">Transmembrane</keyword>
<dbReference type="Proteomes" id="UP001059617">
    <property type="component" value="Chromosome"/>
</dbReference>
<dbReference type="InterPro" id="IPR015943">
    <property type="entry name" value="WD40/YVTN_repeat-like_dom_sf"/>
</dbReference>
<evidence type="ECO:0000259" key="2">
    <source>
        <dbReference type="Pfam" id="PF13360"/>
    </source>
</evidence>
<dbReference type="RefSeq" id="WP_259862884.1">
    <property type="nucleotide sequence ID" value="NZ_BAAAST010000108.1"/>
</dbReference>
<keyword evidence="1" id="KW-0472">Membrane</keyword>
<name>A0ABY5W499_9ACTN</name>
<keyword evidence="1" id="KW-1133">Transmembrane helix</keyword>
<dbReference type="SUPFAM" id="SSF50998">
    <property type="entry name" value="Quinoprotein alcohol dehydrogenase-like"/>
    <property type="match status" value="1"/>
</dbReference>
<reference evidence="3" key="2">
    <citation type="submission" date="2022-09" db="EMBL/GenBank/DDBJ databases">
        <title>Biosynthetic gene clusters of Dactylosporangioum fulvum.</title>
        <authorList>
            <person name="Caradec T."/>
        </authorList>
    </citation>
    <scope>NUCLEOTIDE SEQUENCE</scope>
    <source>
        <strain evidence="3">NRRL B-16292</strain>
    </source>
</reference>
<gene>
    <name evidence="3" type="ORF">Dfulv_11950</name>
</gene>
<dbReference type="Pfam" id="PF13360">
    <property type="entry name" value="PQQ_2"/>
    <property type="match status" value="1"/>
</dbReference>
<feature type="domain" description="Pyrrolo-quinoline quinone repeat" evidence="2">
    <location>
        <begin position="284"/>
        <end position="379"/>
    </location>
</feature>
<keyword evidence="4" id="KW-1185">Reference proteome</keyword>
<sequence length="464" mass="51001">MHTHALADDLRPRRSLWLSRRARWSAAIGVALAVFLVVFGVVYRLNQQPYAFDRLTLVAGVDYPGGGDDGDADGHGTRAYLDGGRAFIGRPTGGGKFDLRAVDVEQPGGAPIWTNTSLRDVDSFRAARGSVMVTGLPDKDSRRRITLLNASNGVPFATFDVMNSDLWVLVGKYFVRYRDSDHKLVVTDVGTLKEFVALDQPGGPRSWWLTDNWSGQQVPTSVDGAQLDEAFTVDPHIVRATADRGLEVVSLSNGRPLSAATGIAGPDDLVYPYDEQIFVVSREHGQVRAYDRRKLGKAQWSWSLPDPRSAPTFVTVCGERRVCVGEQHHVTALDTRTGEVEYRLDVDRPGHLLPVGDRVMIRHETGGRSQSSLVDADGRITASWPGKRAARLDEGSYLLLPSTVPDSGAFPWLGVQAQNGAARELGNLDVRLDSCTWSHKYLACAAPGEFVFYRVRSPWYSGRL</sequence>
<evidence type="ECO:0000256" key="1">
    <source>
        <dbReference type="SAM" id="Phobius"/>
    </source>
</evidence>
<evidence type="ECO:0000313" key="4">
    <source>
        <dbReference type="Proteomes" id="UP001059617"/>
    </source>
</evidence>
<accession>A0ABY5W499</accession>
<evidence type="ECO:0000313" key="3">
    <source>
        <dbReference type="EMBL" id="UWP84893.1"/>
    </source>
</evidence>
<reference evidence="3" key="1">
    <citation type="submission" date="2021-04" db="EMBL/GenBank/DDBJ databases">
        <authorList>
            <person name="Hartkoorn R.C."/>
            <person name="Beaudoing E."/>
            <person name="Hot D."/>
        </authorList>
    </citation>
    <scope>NUCLEOTIDE SEQUENCE</scope>
    <source>
        <strain evidence="3">NRRL B-16292</strain>
    </source>
</reference>
<dbReference type="InterPro" id="IPR011047">
    <property type="entry name" value="Quinoprotein_ADH-like_sf"/>
</dbReference>
<feature type="transmembrane region" description="Helical" evidence="1">
    <location>
        <begin position="21"/>
        <end position="43"/>
    </location>
</feature>
<organism evidence="3 4">
    <name type="scientific">Dactylosporangium fulvum</name>
    <dbReference type="NCBI Taxonomy" id="53359"/>
    <lineage>
        <taxon>Bacteria</taxon>
        <taxon>Bacillati</taxon>
        <taxon>Actinomycetota</taxon>
        <taxon>Actinomycetes</taxon>
        <taxon>Micromonosporales</taxon>
        <taxon>Micromonosporaceae</taxon>
        <taxon>Dactylosporangium</taxon>
    </lineage>
</organism>
<dbReference type="Gene3D" id="2.130.10.10">
    <property type="entry name" value="YVTN repeat-like/Quinoprotein amine dehydrogenase"/>
    <property type="match status" value="1"/>
</dbReference>
<dbReference type="InterPro" id="IPR002372">
    <property type="entry name" value="PQQ_rpt_dom"/>
</dbReference>
<protein>
    <submittedName>
        <fullName evidence="3">PQQ-binding-like beta-propeller repeat protein</fullName>
    </submittedName>
</protein>
<proteinExistence type="predicted"/>
<dbReference type="EMBL" id="CP073720">
    <property type="protein sequence ID" value="UWP84893.1"/>
    <property type="molecule type" value="Genomic_DNA"/>
</dbReference>